<evidence type="ECO:0000256" key="2">
    <source>
        <dbReference type="SAM" id="Phobius"/>
    </source>
</evidence>
<proteinExistence type="predicted"/>
<evidence type="ECO:0000313" key="3">
    <source>
        <dbReference type="EMBL" id="WAR09111.1"/>
    </source>
</evidence>
<name>A0ABY7EK23_MYAAR</name>
<keyword evidence="2" id="KW-1133">Transmembrane helix</keyword>
<keyword evidence="2" id="KW-0812">Transmembrane</keyword>
<protein>
    <recommendedName>
        <fullName evidence="5">Hexosyltransferase</fullName>
    </recommendedName>
</protein>
<evidence type="ECO:0008006" key="5">
    <source>
        <dbReference type="Google" id="ProtNLM"/>
    </source>
</evidence>
<feature type="transmembrane region" description="Helical" evidence="2">
    <location>
        <begin position="12"/>
        <end position="28"/>
    </location>
</feature>
<reference evidence="3" key="1">
    <citation type="submission" date="2022-11" db="EMBL/GenBank/DDBJ databases">
        <title>Centuries of genome instability and evolution in soft-shell clam transmissible cancer (bioRxiv).</title>
        <authorList>
            <person name="Hart S.F.M."/>
            <person name="Yonemitsu M.A."/>
            <person name="Giersch R.M."/>
            <person name="Beal B.F."/>
            <person name="Arriagada G."/>
            <person name="Davis B.W."/>
            <person name="Ostrander E.A."/>
            <person name="Goff S.P."/>
            <person name="Metzger M.J."/>
        </authorList>
    </citation>
    <scope>NUCLEOTIDE SEQUENCE</scope>
    <source>
        <strain evidence="3">MELC-2E11</strain>
        <tissue evidence="3">Siphon/mantle</tissue>
    </source>
</reference>
<keyword evidence="4" id="KW-1185">Reference proteome</keyword>
<evidence type="ECO:0000256" key="1">
    <source>
        <dbReference type="SAM" id="MobiDB-lite"/>
    </source>
</evidence>
<sequence>MNSRFFRQRFPKYVLVVGVLLVFIWIYSEIVNEALFSVNNAHIADTVEDILHHVKFDGKPSVKADVVESVCRQEKGNMDSEEPLCQKPPILDPMYRNPCWSSKGELECVPYFLVTGMPYGRMEEVFYDLLGHKDITDYADEAAEHGPIEHRTAVYGDYLYMDEADEEDSNTDNQQRGNRFLDLWRLQHVNPDIKIIVVLKDPVERGNPTINPHVQPSTLTVCPVAVILGIIHYVAGGGIADIHRIPALASPTMLQGKSLGWRDRPGVKWVIQKHLENSQQGLLVVTHYLQRGLTTPETDRMSPTLTDHRMSPTLTDHRMSPTVTDLRMSPTLPDLRMSPTHTDLRMSPTLPDLRMSPTITDLRMSPTHST</sequence>
<organism evidence="3 4">
    <name type="scientific">Mya arenaria</name>
    <name type="common">Soft-shell clam</name>
    <dbReference type="NCBI Taxonomy" id="6604"/>
    <lineage>
        <taxon>Eukaryota</taxon>
        <taxon>Metazoa</taxon>
        <taxon>Spiralia</taxon>
        <taxon>Lophotrochozoa</taxon>
        <taxon>Mollusca</taxon>
        <taxon>Bivalvia</taxon>
        <taxon>Autobranchia</taxon>
        <taxon>Heteroconchia</taxon>
        <taxon>Euheterodonta</taxon>
        <taxon>Imparidentia</taxon>
        <taxon>Neoheterodontei</taxon>
        <taxon>Myida</taxon>
        <taxon>Myoidea</taxon>
        <taxon>Myidae</taxon>
        <taxon>Mya</taxon>
    </lineage>
</organism>
<feature type="region of interest" description="Disordered" evidence="1">
    <location>
        <begin position="295"/>
        <end position="370"/>
    </location>
</feature>
<dbReference type="EMBL" id="CP111017">
    <property type="protein sequence ID" value="WAR09111.1"/>
    <property type="molecule type" value="Genomic_DNA"/>
</dbReference>
<feature type="compositionally biased region" description="Basic and acidic residues" evidence="1">
    <location>
        <begin position="306"/>
        <end position="319"/>
    </location>
</feature>
<feature type="compositionally biased region" description="Polar residues" evidence="1">
    <location>
        <begin position="295"/>
        <end position="305"/>
    </location>
</feature>
<keyword evidence="2" id="KW-0472">Membrane</keyword>
<evidence type="ECO:0000313" key="4">
    <source>
        <dbReference type="Proteomes" id="UP001164746"/>
    </source>
</evidence>
<accession>A0ABY7EK23</accession>
<gene>
    <name evidence="3" type="ORF">MAR_019069</name>
</gene>
<dbReference type="Proteomes" id="UP001164746">
    <property type="component" value="Chromosome 6"/>
</dbReference>